<evidence type="ECO:0000256" key="8">
    <source>
        <dbReference type="ARBA" id="ARBA00025323"/>
    </source>
</evidence>
<feature type="domain" description="ABC transmembrane type-1" evidence="10">
    <location>
        <begin position="66"/>
        <end position="273"/>
    </location>
</feature>
<dbReference type="GO" id="GO:0015419">
    <property type="term" value="F:ABC-type sulfate transporter activity"/>
    <property type="evidence" value="ECO:0007669"/>
    <property type="project" value="UniProtKB-UniRule"/>
</dbReference>
<evidence type="ECO:0000256" key="2">
    <source>
        <dbReference type="ARBA" id="ARBA00011779"/>
    </source>
</evidence>
<feature type="transmembrane region" description="Helical" evidence="9">
    <location>
        <begin position="21"/>
        <end position="43"/>
    </location>
</feature>
<evidence type="ECO:0000259" key="10">
    <source>
        <dbReference type="PROSITE" id="PS50928"/>
    </source>
</evidence>
<dbReference type="PROSITE" id="PS50928">
    <property type="entry name" value="ABC_TM1"/>
    <property type="match status" value="1"/>
</dbReference>
<keyword evidence="3 9" id="KW-0813">Transport</keyword>
<comment type="caution">
    <text evidence="9">Lacks conserved residue(s) required for the propagation of feature annotation.</text>
</comment>
<accession>F0SYR5</accession>
<proteinExistence type="inferred from homology"/>
<sequence length="283" mass="31002">MRKTGKKFSLIEHSVIPGFGITMGFSLLYLSLLVLIPVSMVFLNSANMGWQKFWEVALSERVVASLKVSFSTSFLAALVNAIFGLLLAWVLERYTFPGKKIIDGLIDLPFALPTAVAGIALTTLYSPNGWIGKLFAPLGMKIAYTPLGITIALIFISLPFVVRTVQPVLQSIDPEVEEAAACLGATRFQTFYKVILPALLPAVITGFALAFARALGEYGSVVFISGNMPMYTEITPLLIRTKLEQYDYAGGTAIAAVMLVISFIMLLVINLIQWWTNHRDKAN</sequence>
<dbReference type="RefSeq" id="WP_013623737.1">
    <property type="nucleotide sequence ID" value="NC_015172.1"/>
</dbReference>
<dbReference type="STRING" id="645991.Sgly_0501"/>
<dbReference type="SUPFAM" id="SSF161098">
    <property type="entry name" value="MetI-like"/>
    <property type="match status" value="1"/>
</dbReference>
<comment type="function">
    <text evidence="9">Part of the ABC transporter complex (TC 3.A.1.6.1) involved in sulfate/thiosulfate import.</text>
</comment>
<feature type="transmembrane region" description="Helical" evidence="9">
    <location>
        <begin position="251"/>
        <end position="275"/>
    </location>
</feature>
<evidence type="ECO:0000256" key="4">
    <source>
        <dbReference type="ARBA" id="ARBA00022692"/>
    </source>
</evidence>
<evidence type="ECO:0000256" key="9">
    <source>
        <dbReference type="RuleBase" id="RU366001"/>
    </source>
</evidence>
<evidence type="ECO:0000256" key="7">
    <source>
        <dbReference type="ARBA" id="ARBA00023136"/>
    </source>
</evidence>
<dbReference type="GO" id="GO:0005886">
    <property type="term" value="C:plasma membrane"/>
    <property type="evidence" value="ECO:0007669"/>
    <property type="project" value="InterPro"/>
</dbReference>
<comment type="similarity">
    <text evidence="9">Belongs to the binding-protein-dependent transport system permease family. CysTW subfamily.</text>
</comment>
<dbReference type="NCBIfam" id="TIGR02139">
    <property type="entry name" value="permease_CysT"/>
    <property type="match status" value="1"/>
</dbReference>
<dbReference type="Proteomes" id="UP000007488">
    <property type="component" value="Chromosome"/>
</dbReference>
<reference evidence="12" key="2">
    <citation type="submission" date="2011-02" db="EMBL/GenBank/DDBJ databases">
        <title>The complete genome of Syntrophobotulus glycolicus DSM 8271.</title>
        <authorList>
            <person name="Lucas S."/>
            <person name="Copeland A."/>
            <person name="Lapidus A."/>
            <person name="Bruce D."/>
            <person name="Goodwin L."/>
            <person name="Pitluck S."/>
            <person name="Kyrpides N."/>
            <person name="Mavromatis K."/>
            <person name="Pagani I."/>
            <person name="Ivanova N."/>
            <person name="Mikhailova N."/>
            <person name="Chertkov O."/>
            <person name="Held B."/>
            <person name="Detter J.C."/>
            <person name="Tapia R."/>
            <person name="Han C."/>
            <person name="Land M."/>
            <person name="Hauser L."/>
            <person name="Markowitz V."/>
            <person name="Cheng J.-F."/>
            <person name="Hugenholtz P."/>
            <person name="Woyke T."/>
            <person name="Wu D."/>
            <person name="Spring S."/>
            <person name="Schroeder M."/>
            <person name="Brambilla E."/>
            <person name="Klenk H.-P."/>
            <person name="Eisen J.A."/>
        </authorList>
    </citation>
    <scope>NUCLEOTIDE SEQUENCE [LARGE SCALE GENOMIC DNA]</scope>
    <source>
        <strain evidence="12">DSM 8271 / FlGlyR</strain>
    </source>
</reference>
<dbReference type="NCBIfam" id="TIGR00969">
    <property type="entry name" value="3a0106s02"/>
    <property type="match status" value="1"/>
</dbReference>
<evidence type="ECO:0000256" key="6">
    <source>
        <dbReference type="ARBA" id="ARBA00023032"/>
    </source>
</evidence>
<dbReference type="EMBL" id="CP002547">
    <property type="protein sequence ID" value="ADY54866.1"/>
    <property type="molecule type" value="Genomic_DNA"/>
</dbReference>
<dbReference type="InterPro" id="IPR005667">
    <property type="entry name" value="Sulph_transpt2"/>
</dbReference>
<reference evidence="11 12" key="1">
    <citation type="journal article" date="2011" name="Stand. Genomic Sci.">
        <title>Complete genome sequence of Syntrophobotulus glycolicus type strain (FlGlyR).</title>
        <authorList>
            <person name="Han C."/>
            <person name="Mwirichia R."/>
            <person name="Chertkov O."/>
            <person name="Held B."/>
            <person name="Lapidus A."/>
            <person name="Nolan M."/>
            <person name="Lucas S."/>
            <person name="Hammon N."/>
            <person name="Deshpande S."/>
            <person name="Cheng J.F."/>
            <person name="Tapia R."/>
            <person name="Goodwin L."/>
            <person name="Pitluck S."/>
            <person name="Huntemann M."/>
            <person name="Liolios K."/>
            <person name="Ivanova N."/>
            <person name="Pagani I."/>
            <person name="Mavromatis K."/>
            <person name="Ovchinikova G."/>
            <person name="Pati A."/>
            <person name="Chen A."/>
            <person name="Palaniappan K."/>
            <person name="Land M."/>
            <person name="Hauser L."/>
            <person name="Brambilla E.M."/>
            <person name="Rohde M."/>
            <person name="Spring S."/>
            <person name="Sikorski J."/>
            <person name="Goker M."/>
            <person name="Woyke T."/>
            <person name="Bristow J."/>
            <person name="Eisen J.A."/>
            <person name="Markowitz V."/>
            <person name="Hugenholtz P."/>
            <person name="Kyrpides N.C."/>
            <person name="Klenk H.P."/>
            <person name="Detter J.C."/>
        </authorList>
    </citation>
    <scope>NUCLEOTIDE SEQUENCE [LARGE SCALE GENOMIC DNA]</scope>
    <source>
        <strain evidence="12">DSM 8271 / FlGlyR</strain>
    </source>
</reference>
<dbReference type="HOGENOM" id="CLU_016047_14_0_9"/>
<dbReference type="PANTHER" id="PTHR30406">
    <property type="entry name" value="SULFATE TRANSPORT SYSTEM PERMEASE PROTEIN"/>
    <property type="match status" value="1"/>
</dbReference>
<comment type="subcellular location">
    <subcellularLocation>
        <location evidence="1">Membrane</location>
        <topology evidence="1">Multi-pass membrane protein</topology>
    </subcellularLocation>
</comment>
<evidence type="ECO:0000313" key="11">
    <source>
        <dbReference type="EMBL" id="ADY54866.1"/>
    </source>
</evidence>
<feature type="transmembrane region" description="Helical" evidence="9">
    <location>
        <begin position="63"/>
        <end position="89"/>
    </location>
</feature>
<keyword evidence="12" id="KW-1185">Reference proteome</keyword>
<feature type="transmembrane region" description="Helical" evidence="9">
    <location>
        <begin position="142"/>
        <end position="162"/>
    </location>
</feature>
<dbReference type="InterPro" id="IPR035906">
    <property type="entry name" value="MetI-like_sf"/>
</dbReference>
<feature type="transmembrane region" description="Helical" evidence="9">
    <location>
        <begin position="194"/>
        <end position="212"/>
    </location>
</feature>
<dbReference type="PANTHER" id="PTHR30406:SF8">
    <property type="entry name" value="SULFATE TRANSPORT SYSTEM PERMEASE PROTEIN CYST"/>
    <property type="match status" value="1"/>
</dbReference>
<comment type="function">
    <text evidence="8">Part of the ABC transporter complex CysAWTP (TC 3.A.1.6.1) involved in sulfate/thiosulfate import. Probably responsible for the translocation of the substrate across the membrane.</text>
</comment>
<dbReference type="eggNOG" id="COG0555">
    <property type="taxonomic scope" value="Bacteria"/>
</dbReference>
<dbReference type="InterPro" id="IPR011865">
    <property type="entry name" value="CysT_permease"/>
</dbReference>
<comment type="subunit">
    <text evidence="2">The complex is composed of two ATP-binding proteins (CysA), two transmembrane proteins (CysT and CysW) and a solute-binding protein (CysP).</text>
</comment>
<name>F0SYR5_SYNGF</name>
<protein>
    <recommendedName>
        <fullName evidence="9">Sulfate transport system permease protein CysT</fullName>
    </recommendedName>
</protein>
<keyword evidence="5 9" id="KW-1133">Transmembrane helix</keyword>
<evidence type="ECO:0000313" key="12">
    <source>
        <dbReference type="Proteomes" id="UP000007488"/>
    </source>
</evidence>
<keyword evidence="4 9" id="KW-0812">Transmembrane</keyword>
<dbReference type="InterPro" id="IPR000515">
    <property type="entry name" value="MetI-like"/>
</dbReference>
<evidence type="ECO:0000256" key="5">
    <source>
        <dbReference type="ARBA" id="ARBA00022989"/>
    </source>
</evidence>
<evidence type="ECO:0000256" key="3">
    <source>
        <dbReference type="ARBA" id="ARBA00022448"/>
    </source>
</evidence>
<dbReference type="AlphaFoldDB" id="F0SYR5"/>
<dbReference type="FunFam" id="1.10.3720.10:FF:000004">
    <property type="entry name" value="Sulfate transport system permease protein CysT"/>
    <property type="match status" value="1"/>
</dbReference>
<evidence type="ECO:0000256" key="1">
    <source>
        <dbReference type="ARBA" id="ARBA00004141"/>
    </source>
</evidence>
<dbReference type="KEGG" id="sgy:Sgly_0501"/>
<dbReference type="Gene3D" id="1.10.3720.10">
    <property type="entry name" value="MetI-like"/>
    <property type="match status" value="1"/>
</dbReference>
<dbReference type="OrthoDB" id="9782004at2"/>
<keyword evidence="6 9" id="KW-0764">Sulfate transport</keyword>
<dbReference type="CDD" id="cd06261">
    <property type="entry name" value="TM_PBP2"/>
    <property type="match status" value="1"/>
</dbReference>
<feature type="transmembrane region" description="Helical" evidence="9">
    <location>
        <begin position="101"/>
        <end position="122"/>
    </location>
</feature>
<gene>
    <name evidence="11" type="ordered locus">Sgly_0501</name>
</gene>
<dbReference type="Pfam" id="PF00528">
    <property type="entry name" value="BPD_transp_1"/>
    <property type="match status" value="1"/>
</dbReference>
<keyword evidence="7 9" id="KW-0472">Membrane</keyword>
<organism evidence="11 12">
    <name type="scientific">Syntrophobotulus glycolicus (strain DSM 8271 / FlGlyR)</name>
    <dbReference type="NCBI Taxonomy" id="645991"/>
    <lineage>
        <taxon>Bacteria</taxon>
        <taxon>Bacillati</taxon>
        <taxon>Bacillota</taxon>
        <taxon>Clostridia</taxon>
        <taxon>Eubacteriales</taxon>
        <taxon>Desulfitobacteriaceae</taxon>
        <taxon>Syntrophobotulus</taxon>
    </lineage>
</organism>